<keyword evidence="4 6" id="KW-1133">Transmembrane helix</keyword>
<dbReference type="GO" id="GO:0005886">
    <property type="term" value="C:plasma membrane"/>
    <property type="evidence" value="ECO:0007669"/>
    <property type="project" value="UniProtKB-SubCell"/>
</dbReference>
<keyword evidence="8" id="KW-1185">Reference proteome</keyword>
<evidence type="ECO:0000256" key="1">
    <source>
        <dbReference type="ARBA" id="ARBA00004651"/>
    </source>
</evidence>
<organism evidence="7 8">
    <name type="scientific">Fontibacillus panacisegetis</name>
    <dbReference type="NCBI Taxonomy" id="670482"/>
    <lineage>
        <taxon>Bacteria</taxon>
        <taxon>Bacillati</taxon>
        <taxon>Bacillota</taxon>
        <taxon>Bacilli</taxon>
        <taxon>Bacillales</taxon>
        <taxon>Paenibacillaceae</taxon>
        <taxon>Fontibacillus</taxon>
    </lineage>
</organism>
<evidence type="ECO:0000313" key="7">
    <source>
        <dbReference type="EMBL" id="SDF03072.1"/>
    </source>
</evidence>
<comment type="subcellular location">
    <subcellularLocation>
        <location evidence="1">Cell membrane</location>
        <topology evidence="1">Multi-pass membrane protein</topology>
    </subcellularLocation>
</comment>
<protein>
    <submittedName>
        <fullName evidence="7">LysE type translocator</fullName>
    </submittedName>
</protein>
<dbReference type="PANTHER" id="PTHR30086:SF20">
    <property type="entry name" value="ARGININE EXPORTER PROTEIN ARGO-RELATED"/>
    <property type="match status" value="1"/>
</dbReference>
<keyword evidence="3 6" id="KW-0812">Transmembrane</keyword>
<dbReference type="InterPro" id="IPR001123">
    <property type="entry name" value="LeuE-type"/>
</dbReference>
<dbReference type="PANTHER" id="PTHR30086">
    <property type="entry name" value="ARGININE EXPORTER PROTEIN ARGO"/>
    <property type="match status" value="1"/>
</dbReference>
<gene>
    <name evidence="7" type="ORF">SAMN04488542_1059</name>
</gene>
<dbReference type="STRING" id="670482.SAMN04488542_1059"/>
<dbReference type="Pfam" id="PF01810">
    <property type="entry name" value="LysE"/>
    <property type="match status" value="1"/>
</dbReference>
<dbReference type="Proteomes" id="UP000198972">
    <property type="component" value="Unassembled WGS sequence"/>
</dbReference>
<keyword evidence="2" id="KW-1003">Cell membrane</keyword>
<name>A0A1G7HRJ9_9BACL</name>
<dbReference type="GO" id="GO:0015171">
    <property type="term" value="F:amino acid transmembrane transporter activity"/>
    <property type="evidence" value="ECO:0007669"/>
    <property type="project" value="TreeGrafter"/>
</dbReference>
<evidence type="ECO:0000256" key="2">
    <source>
        <dbReference type="ARBA" id="ARBA00022475"/>
    </source>
</evidence>
<evidence type="ECO:0000256" key="3">
    <source>
        <dbReference type="ARBA" id="ARBA00022692"/>
    </source>
</evidence>
<sequence length="89" mass="10116">MNPKVAIFFLTFLPQFVVSDYDPKLQFLLMGLCYAALSIVWFTTIVLLLSVVRKWLLSPRVQNAIEKVTGVVLIGFGLNMIFKVQRTGH</sequence>
<dbReference type="EMBL" id="FNBG01000005">
    <property type="protein sequence ID" value="SDF03072.1"/>
    <property type="molecule type" value="Genomic_DNA"/>
</dbReference>
<proteinExistence type="predicted"/>
<keyword evidence="5 6" id="KW-0472">Membrane</keyword>
<accession>A0A1G7HRJ9</accession>
<dbReference type="AlphaFoldDB" id="A0A1G7HRJ9"/>
<feature type="transmembrane region" description="Helical" evidence="6">
    <location>
        <begin position="29"/>
        <end position="52"/>
    </location>
</feature>
<evidence type="ECO:0000256" key="6">
    <source>
        <dbReference type="SAM" id="Phobius"/>
    </source>
</evidence>
<evidence type="ECO:0000256" key="4">
    <source>
        <dbReference type="ARBA" id="ARBA00022989"/>
    </source>
</evidence>
<reference evidence="7 8" key="1">
    <citation type="submission" date="2016-10" db="EMBL/GenBank/DDBJ databases">
        <authorList>
            <person name="de Groot N.N."/>
        </authorList>
    </citation>
    <scope>NUCLEOTIDE SEQUENCE [LARGE SCALE GENOMIC DNA]</scope>
    <source>
        <strain evidence="7 8">DSM 28129</strain>
    </source>
</reference>
<evidence type="ECO:0000256" key="5">
    <source>
        <dbReference type="ARBA" id="ARBA00023136"/>
    </source>
</evidence>
<evidence type="ECO:0000313" key="8">
    <source>
        <dbReference type="Proteomes" id="UP000198972"/>
    </source>
</evidence>